<name>A0A8D8QAZ8_9HEMI</name>
<accession>A0A8D8QAZ8</accession>
<proteinExistence type="predicted"/>
<dbReference type="AlphaFoldDB" id="A0A8D8QAZ8"/>
<sequence>MSVAMLKRGFARAKEELTAIEKLVQYELTEDVNNEVSSCKSSRVQLQRFKEILVDYVDQRNLLEKGVDESVLSTLDLTVSDKLHSTLNLMLMKIESKIVDQETKIEKDSLDQEREFMLKQQDRELELAKVNSSEKTKLEELKIKKLELELQSPQNTQGSSTSNVSVSSGCSVGFLPKIELLKFDGSKPERFREFLECFNSIIDSRQDLTDSVKLQYLKMQIGGKAAKLL</sequence>
<protein>
    <submittedName>
        <fullName evidence="1">Uncharacterized protein</fullName>
    </submittedName>
</protein>
<organism evidence="1">
    <name type="scientific">Cacopsylla melanoneura</name>
    <dbReference type="NCBI Taxonomy" id="428564"/>
    <lineage>
        <taxon>Eukaryota</taxon>
        <taxon>Metazoa</taxon>
        <taxon>Ecdysozoa</taxon>
        <taxon>Arthropoda</taxon>
        <taxon>Hexapoda</taxon>
        <taxon>Insecta</taxon>
        <taxon>Pterygota</taxon>
        <taxon>Neoptera</taxon>
        <taxon>Paraneoptera</taxon>
        <taxon>Hemiptera</taxon>
        <taxon>Sternorrhyncha</taxon>
        <taxon>Psylloidea</taxon>
        <taxon>Psyllidae</taxon>
        <taxon>Psyllinae</taxon>
        <taxon>Cacopsylla</taxon>
    </lineage>
</organism>
<evidence type="ECO:0000313" key="1">
    <source>
        <dbReference type="EMBL" id="CAG6628364.1"/>
    </source>
</evidence>
<dbReference type="EMBL" id="HBUF01067906">
    <property type="protein sequence ID" value="CAG6628364.1"/>
    <property type="molecule type" value="Transcribed_RNA"/>
</dbReference>
<reference evidence="1" key="1">
    <citation type="submission" date="2021-05" db="EMBL/GenBank/DDBJ databases">
        <authorList>
            <person name="Alioto T."/>
            <person name="Alioto T."/>
            <person name="Gomez Garrido J."/>
        </authorList>
    </citation>
    <scope>NUCLEOTIDE SEQUENCE</scope>
</reference>